<comment type="caution">
    <text evidence="4">The sequence shown here is derived from an EMBL/GenBank/DDBJ whole genome shotgun (WGS) entry which is preliminary data.</text>
</comment>
<dbReference type="Proteomes" id="UP000821598">
    <property type="component" value="Unassembled WGS sequence"/>
</dbReference>
<evidence type="ECO:0000256" key="2">
    <source>
        <dbReference type="ARBA" id="ARBA00022840"/>
    </source>
</evidence>
<dbReference type="PROSITE" id="PS50125">
    <property type="entry name" value="GUANYLATE_CYCLASE_2"/>
    <property type="match status" value="2"/>
</dbReference>
<dbReference type="PANTHER" id="PTHR16305">
    <property type="entry name" value="TESTICULAR SOLUBLE ADENYLYL CYCLASE"/>
    <property type="match status" value="1"/>
</dbReference>
<dbReference type="EMBL" id="VOMC01000046">
    <property type="protein sequence ID" value="NVI08384.1"/>
    <property type="molecule type" value="Genomic_DNA"/>
</dbReference>
<evidence type="ECO:0000256" key="1">
    <source>
        <dbReference type="ARBA" id="ARBA00022741"/>
    </source>
</evidence>
<keyword evidence="2" id="KW-0067">ATP-binding</keyword>
<dbReference type="Pfam" id="PF13191">
    <property type="entry name" value="AAA_16"/>
    <property type="match status" value="1"/>
</dbReference>
<feature type="domain" description="Guanylate cyclase" evidence="3">
    <location>
        <begin position="49"/>
        <end position="185"/>
    </location>
</feature>
<feature type="domain" description="Guanylate cyclase" evidence="3">
    <location>
        <begin position="316"/>
        <end position="391"/>
    </location>
</feature>
<dbReference type="InterPro" id="IPR027417">
    <property type="entry name" value="P-loop_NTPase"/>
</dbReference>
<organism evidence="4 5">
    <name type="scientific">Paraburkholderia youngii</name>
    <dbReference type="NCBI Taxonomy" id="2782701"/>
    <lineage>
        <taxon>Bacteria</taxon>
        <taxon>Pseudomonadati</taxon>
        <taxon>Pseudomonadota</taxon>
        <taxon>Betaproteobacteria</taxon>
        <taxon>Burkholderiales</taxon>
        <taxon>Burkholderiaceae</taxon>
        <taxon>Paraburkholderia</taxon>
    </lineage>
</organism>
<dbReference type="Gene3D" id="3.30.70.1230">
    <property type="entry name" value="Nucleotide cyclase"/>
    <property type="match status" value="2"/>
</dbReference>
<accession>A0ABX2NVA7</accession>
<evidence type="ECO:0000259" key="3">
    <source>
        <dbReference type="PROSITE" id="PS50125"/>
    </source>
</evidence>
<dbReference type="InterPro" id="IPR029787">
    <property type="entry name" value="Nucleotide_cyclase"/>
</dbReference>
<proteinExistence type="predicted"/>
<keyword evidence="5" id="KW-1185">Reference proteome</keyword>
<dbReference type="SUPFAM" id="SSF55073">
    <property type="entry name" value="Nucleotide cyclase"/>
    <property type="match status" value="2"/>
</dbReference>
<name>A0ABX2NVA7_9BURK</name>
<dbReference type="SUPFAM" id="SSF52540">
    <property type="entry name" value="P-loop containing nucleoside triphosphate hydrolases"/>
    <property type="match status" value="1"/>
</dbReference>
<evidence type="ECO:0000313" key="5">
    <source>
        <dbReference type="Proteomes" id="UP000821598"/>
    </source>
</evidence>
<keyword evidence="1" id="KW-0547">Nucleotide-binding</keyword>
<dbReference type="InterPro" id="IPR041664">
    <property type="entry name" value="AAA_16"/>
</dbReference>
<sequence length="1342" mass="145268">MNAICVACGRTKVGEANTFIPIALSRYLPRHVLSGGKFAYPSARHFEGVAMMVDIAGFTELTETFALQGVAGAERLSAILDLYFGRMTAIAIEYGGDVLDFAGDAIRVIWEYDTSPHATGLLAVQCGLKLQRALPEIIAETGVQMCQRISLAEGKLTHLTVGGIGGKWYSLTVGGPVAESAAANHEGGADEVVVCASLWEKVQGHLEARRLLGNGAAITKGCHPALMFVAQTPDLAPSKDLLEAFLDRHFLERVRVDCDRWFAEFRNISTLFIGLSRVDCASDEALSHLQSAVECTQSIHARFGGALTELSADDKGLTLLSVFGLPLMAHEDDAVRAVAAGQSLVDALHERGIAVSIGITTGRALYADRGGSERRHAGLTGGVVNRAARLMTAAHDDILCDQATRDAAAHGFQFDACGPVAAKGINEVLAVWRPRAPESDRHFFTGVSVGREPEFDQLSRALDHVIAGNGDAIALCAEAGLGKTRLIADIAAHARERGVLVIWGAGFALESMSVYHVWRHILAQLLCGTSRFNPAIARHVAASLVGNDECLVSWLALLNDILPFAFDDTQLTREMVGHARADGVRKLVTAIISRSSRDTPLLLIADDLHWFDGASAALLLELTIARPPGLLLLSATRPLDSSSALEAHRVVRESCRRVLLSALTPNALGVLIANRLGAKEVTHELLDFVVARSEGNPLYAEEVVSALHASGYLEVTDGIGELVAGAASEAKVTLPEGLRGIIVSRVDTLGGAEQLLLKIAAVVGPEFSLKMLRDLFPDGQGKANLIALVQGLERDDVVYPVADDRYRFKHVLLQDAVYELLPYTLRQELHRDIAGWIELNESHDLEPHFAALASHWERALKFSSAVAYLEKSAEHSLKHYATRDAIRQAELALRLAREHGLSPDPQREMRFETILGEAYSESFQYDAAKYHFSRALVCAGRPVPRYVFTMALDVTWQLAQQLSARAGLARSRSADPLLPRISQIHEKLSEIAYFNSGKLSILHATLTSLNLAERSGSVSEAVKGLAAMAIGFAGAGQRWLSQVYNRRSLALAKEQGGIDDIAYATVVSGVYWAADAHWERAIECLTHSASLYARLGAIERWQQSIGGLCAVALARGQLGEAKAWLDQLRPARHDMPAQIAAYLHGFDSCLALTQGDQLQERVTCLRKVLGARELPQFDRIFCQGLLAISYWRLGEHARAVESAQSALNDLSAGMPVAWYITEGIAGIAQTLIDASRCGMASRKDAQHACRILTRYARATRPAAPRAALIAGRMAAARNDKPCALACWRRGLAMARALGTGYDEALLLYELGNQSPLGSSERTELLEQARVQHERIGAPFVTT</sequence>
<protein>
    <submittedName>
        <fullName evidence="4">AAA family ATPase</fullName>
    </submittedName>
</protein>
<dbReference type="PANTHER" id="PTHR16305:SF28">
    <property type="entry name" value="GUANYLATE CYCLASE DOMAIN-CONTAINING PROTEIN"/>
    <property type="match status" value="1"/>
</dbReference>
<dbReference type="InterPro" id="IPR001054">
    <property type="entry name" value="A/G_cyclase"/>
</dbReference>
<evidence type="ECO:0000313" key="4">
    <source>
        <dbReference type="EMBL" id="NVI08384.1"/>
    </source>
</evidence>
<dbReference type="CDD" id="cd07302">
    <property type="entry name" value="CHD"/>
    <property type="match status" value="2"/>
</dbReference>
<gene>
    <name evidence="4" type="ORF">FSB64_32570</name>
</gene>
<reference evidence="4 5" key="1">
    <citation type="submission" date="2019-08" db="EMBL/GenBank/DDBJ databases">
        <title>Paraburkholderia simonii sp. nov. and P. youngii sp. nov. Brazilian and Mexican Mimosa-associated rhizobia.</title>
        <authorList>
            <person name="Mavima L."/>
            <person name="Beukes C.W."/>
            <person name="Palmer M."/>
            <person name="De Meyer S.E."/>
            <person name="James E.K."/>
            <person name="Maluk M."/>
            <person name="Avontuur J.R."/>
            <person name="Chan W.Y."/>
            <person name="Venter S.N."/>
            <person name="Steenkamp E.T."/>
        </authorList>
    </citation>
    <scope>NUCLEOTIDE SEQUENCE [LARGE SCALE GENOMIC DNA]</scope>
    <source>
        <strain evidence="4 5">JPY454</strain>
    </source>
</reference>